<dbReference type="EMBL" id="ML179063">
    <property type="protein sequence ID" value="THV03761.1"/>
    <property type="molecule type" value="Genomic_DNA"/>
</dbReference>
<dbReference type="OrthoDB" id="3357408at2759"/>
<feature type="transmembrane region" description="Helical" evidence="1">
    <location>
        <begin position="54"/>
        <end position="75"/>
    </location>
</feature>
<reference evidence="2 3" key="1">
    <citation type="journal article" date="2019" name="Nat. Ecol. Evol.">
        <title>Megaphylogeny resolves global patterns of mushroom evolution.</title>
        <authorList>
            <person name="Varga T."/>
            <person name="Krizsan K."/>
            <person name="Foldi C."/>
            <person name="Dima B."/>
            <person name="Sanchez-Garcia M."/>
            <person name="Sanchez-Ramirez S."/>
            <person name="Szollosi G.J."/>
            <person name="Szarkandi J.G."/>
            <person name="Papp V."/>
            <person name="Albert L."/>
            <person name="Andreopoulos W."/>
            <person name="Angelini C."/>
            <person name="Antonin V."/>
            <person name="Barry K.W."/>
            <person name="Bougher N.L."/>
            <person name="Buchanan P."/>
            <person name="Buyck B."/>
            <person name="Bense V."/>
            <person name="Catcheside P."/>
            <person name="Chovatia M."/>
            <person name="Cooper J."/>
            <person name="Damon W."/>
            <person name="Desjardin D."/>
            <person name="Finy P."/>
            <person name="Geml J."/>
            <person name="Haridas S."/>
            <person name="Hughes K."/>
            <person name="Justo A."/>
            <person name="Karasinski D."/>
            <person name="Kautmanova I."/>
            <person name="Kiss B."/>
            <person name="Kocsube S."/>
            <person name="Kotiranta H."/>
            <person name="LaButti K.M."/>
            <person name="Lechner B.E."/>
            <person name="Liimatainen K."/>
            <person name="Lipzen A."/>
            <person name="Lukacs Z."/>
            <person name="Mihaltcheva S."/>
            <person name="Morgado L.N."/>
            <person name="Niskanen T."/>
            <person name="Noordeloos M.E."/>
            <person name="Ohm R.A."/>
            <person name="Ortiz-Santana B."/>
            <person name="Ovrebo C."/>
            <person name="Racz N."/>
            <person name="Riley R."/>
            <person name="Savchenko A."/>
            <person name="Shiryaev A."/>
            <person name="Soop K."/>
            <person name="Spirin V."/>
            <person name="Szebenyi C."/>
            <person name="Tomsovsky M."/>
            <person name="Tulloss R.E."/>
            <person name="Uehling J."/>
            <person name="Grigoriev I.V."/>
            <person name="Vagvolgyi C."/>
            <person name="Papp T."/>
            <person name="Martin F.M."/>
            <person name="Miettinen O."/>
            <person name="Hibbett D.S."/>
            <person name="Nagy L.G."/>
        </authorList>
    </citation>
    <scope>NUCLEOTIDE SEQUENCE [LARGE SCALE GENOMIC DNA]</scope>
    <source>
        <strain evidence="2 3">CBS 962.96</strain>
    </source>
</reference>
<dbReference type="Proteomes" id="UP000297245">
    <property type="component" value="Unassembled WGS sequence"/>
</dbReference>
<sequence>MSTIIYNNMSESNDKYSQLLAYNLPSTKNSITNDYSPHLSIKLYVLPPSLNENFVLVGGLSTILNGLYLLANIIADTILICRCYKVWGTKKKIILFPVFISIINNGK</sequence>
<gene>
    <name evidence="2" type="ORF">K435DRAFT_791511</name>
</gene>
<proteinExistence type="predicted"/>
<protein>
    <submittedName>
        <fullName evidence="2">Uncharacterized protein</fullName>
    </submittedName>
</protein>
<evidence type="ECO:0000256" key="1">
    <source>
        <dbReference type="SAM" id="Phobius"/>
    </source>
</evidence>
<keyword evidence="1" id="KW-1133">Transmembrane helix</keyword>
<accession>A0A4S8MM80</accession>
<dbReference type="AlphaFoldDB" id="A0A4S8MM80"/>
<name>A0A4S8MM80_DENBC</name>
<evidence type="ECO:0000313" key="2">
    <source>
        <dbReference type="EMBL" id="THV03761.1"/>
    </source>
</evidence>
<evidence type="ECO:0000313" key="3">
    <source>
        <dbReference type="Proteomes" id="UP000297245"/>
    </source>
</evidence>
<keyword evidence="3" id="KW-1185">Reference proteome</keyword>
<keyword evidence="1" id="KW-0472">Membrane</keyword>
<keyword evidence="1" id="KW-0812">Transmembrane</keyword>
<organism evidence="2 3">
    <name type="scientific">Dendrothele bispora (strain CBS 962.96)</name>
    <dbReference type="NCBI Taxonomy" id="1314807"/>
    <lineage>
        <taxon>Eukaryota</taxon>
        <taxon>Fungi</taxon>
        <taxon>Dikarya</taxon>
        <taxon>Basidiomycota</taxon>
        <taxon>Agaricomycotina</taxon>
        <taxon>Agaricomycetes</taxon>
        <taxon>Agaricomycetidae</taxon>
        <taxon>Agaricales</taxon>
        <taxon>Agaricales incertae sedis</taxon>
        <taxon>Dendrothele</taxon>
    </lineage>
</organism>